<evidence type="ECO:0000256" key="1">
    <source>
        <dbReference type="SAM" id="MobiDB-lite"/>
    </source>
</evidence>
<proteinExistence type="predicted"/>
<dbReference type="AlphaFoldDB" id="A0A834TIQ1"/>
<organism evidence="2 3">
    <name type="scientific">Senna tora</name>
    <dbReference type="NCBI Taxonomy" id="362788"/>
    <lineage>
        <taxon>Eukaryota</taxon>
        <taxon>Viridiplantae</taxon>
        <taxon>Streptophyta</taxon>
        <taxon>Embryophyta</taxon>
        <taxon>Tracheophyta</taxon>
        <taxon>Spermatophyta</taxon>
        <taxon>Magnoliopsida</taxon>
        <taxon>eudicotyledons</taxon>
        <taxon>Gunneridae</taxon>
        <taxon>Pentapetalae</taxon>
        <taxon>rosids</taxon>
        <taxon>fabids</taxon>
        <taxon>Fabales</taxon>
        <taxon>Fabaceae</taxon>
        <taxon>Caesalpinioideae</taxon>
        <taxon>Cassia clade</taxon>
        <taxon>Senna</taxon>
    </lineage>
</organism>
<accession>A0A834TIQ1</accession>
<comment type="caution">
    <text evidence="2">The sequence shown here is derived from an EMBL/GenBank/DDBJ whole genome shotgun (WGS) entry which is preliminary data.</text>
</comment>
<reference evidence="2" key="1">
    <citation type="submission" date="2020-09" db="EMBL/GenBank/DDBJ databases">
        <title>Genome-Enabled Discovery of Anthraquinone Biosynthesis in Senna tora.</title>
        <authorList>
            <person name="Kang S.-H."/>
            <person name="Pandey R.P."/>
            <person name="Lee C.-M."/>
            <person name="Sim J.-S."/>
            <person name="Jeong J.-T."/>
            <person name="Choi B.-S."/>
            <person name="Jung M."/>
            <person name="Ginzburg D."/>
            <person name="Zhao K."/>
            <person name="Won S.Y."/>
            <person name="Oh T.-J."/>
            <person name="Yu Y."/>
            <person name="Kim N.-H."/>
            <person name="Lee O.R."/>
            <person name="Lee T.-H."/>
            <person name="Bashyal P."/>
            <person name="Kim T.-S."/>
            <person name="Lee W.-H."/>
            <person name="Kawkins C."/>
            <person name="Kim C.-K."/>
            <person name="Kim J.S."/>
            <person name="Ahn B.O."/>
            <person name="Rhee S.Y."/>
            <person name="Sohng J.K."/>
        </authorList>
    </citation>
    <scope>NUCLEOTIDE SEQUENCE</scope>
    <source>
        <tissue evidence="2">Leaf</tissue>
    </source>
</reference>
<feature type="region of interest" description="Disordered" evidence="1">
    <location>
        <begin position="1"/>
        <end position="22"/>
    </location>
</feature>
<name>A0A834TIQ1_9FABA</name>
<dbReference type="EMBL" id="JAAIUW010000008">
    <property type="protein sequence ID" value="KAF7821987.1"/>
    <property type="molecule type" value="Genomic_DNA"/>
</dbReference>
<sequence>MAKFSHTLSKGIHTFDSPHAGLGYILPVDLNGS</sequence>
<keyword evidence="3" id="KW-1185">Reference proteome</keyword>
<gene>
    <name evidence="2" type="ORF">G2W53_027442</name>
</gene>
<evidence type="ECO:0000313" key="3">
    <source>
        <dbReference type="Proteomes" id="UP000634136"/>
    </source>
</evidence>
<dbReference type="Proteomes" id="UP000634136">
    <property type="component" value="Unassembled WGS sequence"/>
</dbReference>
<protein>
    <submittedName>
        <fullName evidence="2">Uncharacterized protein</fullName>
    </submittedName>
</protein>
<evidence type="ECO:0000313" key="2">
    <source>
        <dbReference type="EMBL" id="KAF7821987.1"/>
    </source>
</evidence>